<dbReference type="PANTHER" id="PTHR23501:SF102">
    <property type="entry name" value="DRUG TRANSPORTER, PUTATIVE (AFU_ORTHOLOGUE AFUA_3G08530)-RELATED"/>
    <property type="match status" value="1"/>
</dbReference>
<organism evidence="10 11">
    <name type="scientific">Aulographum hederae CBS 113979</name>
    <dbReference type="NCBI Taxonomy" id="1176131"/>
    <lineage>
        <taxon>Eukaryota</taxon>
        <taxon>Fungi</taxon>
        <taxon>Dikarya</taxon>
        <taxon>Ascomycota</taxon>
        <taxon>Pezizomycotina</taxon>
        <taxon>Dothideomycetes</taxon>
        <taxon>Pleosporomycetidae</taxon>
        <taxon>Aulographales</taxon>
        <taxon>Aulographaceae</taxon>
    </lineage>
</organism>
<feature type="compositionally biased region" description="Basic and acidic residues" evidence="7">
    <location>
        <begin position="643"/>
        <end position="653"/>
    </location>
</feature>
<reference evidence="10" key="1">
    <citation type="journal article" date="2020" name="Stud. Mycol.">
        <title>101 Dothideomycetes genomes: a test case for predicting lifestyles and emergence of pathogens.</title>
        <authorList>
            <person name="Haridas S."/>
            <person name="Albert R."/>
            <person name="Binder M."/>
            <person name="Bloem J."/>
            <person name="Labutti K."/>
            <person name="Salamov A."/>
            <person name="Andreopoulos B."/>
            <person name="Baker S."/>
            <person name="Barry K."/>
            <person name="Bills G."/>
            <person name="Bluhm B."/>
            <person name="Cannon C."/>
            <person name="Castanera R."/>
            <person name="Culley D."/>
            <person name="Daum C."/>
            <person name="Ezra D."/>
            <person name="Gonzalez J."/>
            <person name="Henrissat B."/>
            <person name="Kuo A."/>
            <person name="Liang C."/>
            <person name="Lipzen A."/>
            <person name="Lutzoni F."/>
            <person name="Magnuson J."/>
            <person name="Mondo S."/>
            <person name="Nolan M."/>
            <person name="Ohm R."/>
            <person name="Pangilinan J."/>
            <person name="Park H.-J."/>
            <person name="Ramirez L."/>
            <person name="Alfaro M."/>
            <person name="Sun H."/>
            <person name="Tritt A."/>
            <person name="Yoshinaga Y."/>
            <person name="Zwiers L.-H."/>
            <person name="Turgeon B."/>
            <person name="Goodwin S."/>
            <person name="Spatafora J."/>
            <person name="Crous P."/>
            <person name="Grigoriev I."/>
        </authorList>
    </citation>
    <scope>NUCLEOTIDE SEQUENCE</scope>
    <source>
        <strain evidence="10">CBS 113979</strain>
    </source>
</reference>
<feature type="transmembrane region" description="Helical" evidence="8">
    <location>
        <begin position="415"/>
        <end position="432"/>
    </location>
</feature>
<dbReference type="Gene3D" id="1.20.1720.10">
    <property type="entry name" value="Multidrug resistance protein D"/>
    <property type="match status" value="1"/>
</dbReference>
<dbReference type="Proteomes" id="UP000800041">
    <property type="component" value="Unassembled WGS sequence"/>
</dbReference>
<feature type="transmembrane region" description="Helical" evidence="8">
    <location>
        <begin position="240"/>
        <end position="263"/>
    </location>
</feature>
<dbReference type="GO" id="GO:0022857">
    <property type="term" value="F:transmembrane transporter activity"/>
    <property type="evidence" value="ECO:0007669"/>
    <property type="project" value="InterPro"/>
</dbReference>
<keyword evidence="3" id="KW-1003">Cell membrane</keyword>
<keyword evidence="4 8" id="KW-0812">Transmembrane</keyword>
<dbReference type="InterPro" id="IPR011701">
    <property type="entry name" value="MFS"/>
</dbReference>
<feature type="transmembrane region" description="Helical" evidence="8">
    <location>
        <begin position="155"/>
        <end position="181"/>
    </location>
</feature>
<evidence type="ECO:0000313" key="10">
    <source>
        <dbReference type="EMBL" id="KAF1986292.1"/>
    </source>
</evidence>
<evidence type="ECO:0000256" key="6">
    <source>
        <dbReference type="ARBA" id="ARBA00023136"/>
    </source>
</evidence>
<feature type="transmembrane region" description="Helical" evidence="8">
    <location>
        <begin position="350"/>
        <end position="370"/>
    </location>
</feature>
<evidence type="ECO:0000256" key="2">
    <source>
        <dbReference type="ARBA" id="ARBA00007520"/>
    </source>
</evidence>
<feature type="compositionally biased region" description="Basic and acidic residues" evidence="7">
    <location>
        <begin position="604"/>
        <end position="613"/>
    </location>
</feature>
<dbReference type="Gene3D" id="1.20.1250.20">
    <property type="entry name" value="MFS general substrate transporter like domains"/>
    <property type="match status" value="1"/>
</dbReference>
<protein>
    <submittedName>
        <fullName evidence="10">MFS general substrate transporter</fullName>
    </submittedName>
</protein>
<feature type="transmembrane region" description="Helical" evidence="8">
    <location>
        <begin position="561"/>
        <end position="579"/>
    </location>
</feature>
<feature type="region of interest" description="Disordered" evidence="7">
    <location>
        <begin position="1"/>
        <end position="28"/>
    </location>
</feature>
<dbReference type="OrthoDB" id="10021397at2759"/>
<dbReference type="PRINTS" id="PR01036">
    <property type="entry name" value="TCRTETB"/>
</dbReference>
<dbReference type="InterPro" id="IPR036259">
    <property type="entry name" value="MFS_trans_sf"/>
</dbReference>
<evidence type="ECO:0000259" key="9">
    <source>
        <dbReference type="PROSITE" id="PS50850"/>
    </source>
</evidence>
<dbReference type="FunFam" id="1.20.1720.10:FF:000014">
    <property type="entry name" value="MFS drug transporter, putative"/>
    <property type="match status" value="1"/>
</dbReference>
<sequence length="670" mass="72391">MKEANFPERKPRKHSKTVNGPISASEQRQISTKLNSLHSFQDPFSPVKPPGLDPYCDTGSEISDDDFISREETAAEIAQRRSNARLVMLLTALCLTVFLSALDTTVVTTALPTIANEFHADQTGFTWIGSAYMLASAAMNTIWGRFSDIFGRKQMLVAANVFFMIGSAMCGASPNLLWLIIGRALQGMGGGGILVLVNIIIADLFSPRERGTYYGLLGCVWAVANSVGPLLGGIFSEKLSWRWCFYINLPLDMVALIVIFLFLDIHNPRTPVLSGLAAVDWLGSLAVISGTATILIGLEFGGVTFPWSSFPVVSLLLAGCVIWVFFFYIQLKIRPKLPCIPLHIYNTMPTISALGITAAQSMVSISGSYFLPVYFQNVVGVAPILSGSYLLPYVAGLSITTVSTGLIIRKTGQYHPIITAGMVFMTLGYLLFTDLPTYASWPRLILYQFIAGAGVGPNFQAPILATQAIVAPADIAAATSTIGFVRQLSAAISIVLGGVMFQNQMLGHTEEFVTAGIDVDVVEMLTKGGATGMPAHLEKILASEQITVVKDALVGSFSRMWIMYVAIGILGLGLTDWIGKRELSEKHEEAKTGLAMQMQMERQREMGLQRNRSDVNASGGAGAEQGQPLMFSDEEKLDLEGGVMERGDVELDRLQPMQRNGAGVGRGSAS</sequence>
<feature type="transmembrane region" description="Helical" evidence="8">
    <location>
        <begin position="124"/>
        <end position="143"/>
    </location>
</feature>
<evidence type="ECO:0000256" key="7">
    <source>
        <dbReference type="SAM" id="MobiDB-lite"/>
    </source>
</evidence>
<feature type="transmembrane region" description="Helical" evidence="8">
    <location>
        <begin position="275"/>
        <end position="298"/>
    </location>
</feature>
<keyword evidence="6 8" id="KW-0472">Membrane</keyword>
<dbReference type="CDD" id="cd17502">
    <property type="entry name" value="MFS_Azr1_MDR_like"/>
    <property type="match status" value="1"/>
</dbReference>
<comment type="similarity">
    <text evidence="2">Belongs to the major facilitator superfamily. TCR/Tet family.</text>
</comment>
<feature type="domain" description="Major facilitator superfamily (MFS) profile" evidence="9">
    <location>
        <begin position="89"/>
        <end position="583"/>
    </location>
</feature>
<feature type="transmembrane region" description="Helical" evidence="8">
    <location>
        <begin position="310"/>
        <end position="329"/>
    </location>
</feature>
<dbReference type="PROSITE" id="PS50850">
    <property type="entry name" value="MFS"/>
    <property type="match status" value="1"/>
</dbReference>
<dbReference type="SUPFAM" id="SSF103473">
    <property type="entry name" value="MFS general substrate transporter"/>
    <property type="match status" value="1"/>
</dbReference>
<gene>
    <name evidence="10" type="ORF">K402DRAFT_332657</name>
</gene>
<feature type="transmembrane region" description="Helical" evidence="8">
    <location>
        <begin position="390"/>
        <end position="408"/>
    </location>
</feature>
<feature type="region of interest" description="Disordered" evidence="7">
    <location>
        <begin position="604"/>
        <end position="670"/>
    </location>
</feature>
<feature type="transmembrane region" description="Helical" evidence="8">
    <location>
        <begin position="213"/>
        <end position="234"/>
    </location>
</feature>
<comment type="subcellular location">
    <subcellularLocation>
        <location evidence="1">Cell membrane</location>
        <topology evidence="1">Multi-pass membrane protein</topology>
    </subcellularLocation>
</comment>
<accession>A0A6G1GZQ8</accession>
<evidence type="ECO:0000256" key="4">
    <source>
        <dbReference type="ARBA" id="ARBA00022692"/>
    </source>
</evidence>
<evidence type="ECO:0000313" key="11">
    <source>
        <dbReference type="Proteomes" id="UP000800041"/>
    </source>
</evidence>
<evidence type="ECO:0000256" key="3">
    <source>
        <dbReference type="ARBA" id="ARBA00022475"/>
    </source>
</evidence>
<feature type="transmembrane region" description="Helical" evidence="8">
    <location>
        <begin position="187"/>
        <end position="206"/>
    </location>
</feature>
<feature type="compositionally biased region" description="Polar residues" evidence="7">
    <location>
        <begin position="17"/>
        <end position="28"/>
    </location>
</feature>
<dbReference type="AlphaFoldDB" id="A0A6G1GZQ8"/>
<dbReference type="Pfam" id="PF07690">
    <property type="entry name" value="MFS_1"/>
    <property type="match status" value="1"/>
</dbReference>
<dbReference type="PANTHER" id="PTHR23501">
    <property type="entry name" value="MAJOR FACILITATOR SUPERFAMILY"/>
    <property type="match status" value="1"/>
</dbReference>
<dbReference type="InterPro" id="IPR020846">
    <property type="entry name" value="MFS_dom"/>
</dbReference>
<evidence type="ECO:0000256" key="5">
    <source>
        <dbReference type="ARBA" id="ARBA00022989"/>
    </source>
</evidence>
<keyword evidence="5 8" id="KW-1133">Transmembrane helix</keyword>
<dbReference type="GO" id="GO:0005886">
    <property type="term" value="C:plasma membrane"/>
    <property type="evidence" value="ECO:0007669"/>
    <property type="project" value="UniProtKB-SubCell"/>
</dbReference>
<dbReference type="EMBL" id="ML977157">
    <property type="protein sequence ID" value="KAF1986292.1"/>
    <property type="molecule type" value="Genomic_DNA"/>
</dbReference>
<name>A0A6G1GZQ8_9PEZI</name>
<proteinExistence type="inferred from homology"/>
<evidence type="ECO:0000256" key="1">
    <source>
        <dbReference type="ARBA" id="ARBA00004651"/>
    </source>
</evidence>
<evidence type="ECO:0000256" key="8">
    <source>
        <dbReference type="SAM" id="Phobius"/>
    </source>
</evidence>
<keyword evidence="11" id="KW-1185">Reference proteome</keyword>
<feature type="transmembrane region" description="Helical" evidence="8">
    <location>
        <begin position="86"/>
        <end position="112"/>
    </location>
</feature>